<organism evidence="2">
    <name type="scientific">Laccaria bicolor (strain S238N-H82 / ATCC MYA-4686)</name>
    <name type="common">Bicoloured deceiver</name>
    <name type="synonym">Laccaria laccata var. bicolor</name>
    <dbReference type="NCBI Taxonomy" id="486041"/>
    <lineage>
        <taxon>Eukaryota</taxon>
        <taxon>Fungi</taxon>
        <taxon>Dikarya</taxon>
        <taxon>Basidiomycota</taxon>
        <taxon>Agaricomycotina</taxon>
        <taxon>Agaricomycetes</taxon>
        <taxon>Agaricomycetidae</taxon>
        <taxon>Agaricales</taxon>
        <taxon>Agaricineae</taxon>
        <taxon>Hydnangiaceae</taxon>
        <taxon>Laccaria</taxon>
    </lineage>
</organism>
<dbReference type="HOGENOM" id="CLU_042691_0_0_1"/>
<evidence type="ECO:0000313" key="1">
    <source>
        <dbReference type="EMBL" id="EDR01409.1"/>
    </source>
</evidence>
<accession>B0DVE9</accession>
<keyword evidence="2" id="KW-1185">Reference proteome</keyword>
<proteinExistence type="predicted"/>
<dbReference type="EMBL" id="DS547139">
    <property type="protein sequence ID" value="EDR01409.1"/>
    <property type="molecule type" value="Genomic_DNA"/>
</dbReference>
<evidence type="ECO:0000313" key="2">
    <source>
        <dbReference type="Proteomes" id="UP000001194"/>
    </source>
</evidence>
<sequence>MLWTAAAVSTNTINRKRRRKLPQLLDRWFSRSNFPLPLSFKFTSGNERHEKAMKTFTACITPFAHRFRHLDLDLLGFVCPIPTELQLSTASQPTQTQLNRPGILWSTLQFLQLESAIIRENVNIKSDSKTPVFPFAPRLQRLRMDSLSFEGGTPLQLILPWSQLTHLILVGLLKSHLWLQLFPMCPNLQHGLFDLYEEFTLAPSTAKHVIFHHLVDLTFGFSDPINPSILGHFDFPALKTLRLQNDSDITSSDGADDVFWTATTRRRLYQQVAPLERLSLGGGWPFVCIFKAAAHIVELDLDDILNFQPYLPSLQHLPDGDSLLTNLRALSVNIGGHSELQTDVLANIVTSRRCAHLGIEKLTLYPCRDFESQKYVKKLTGQLQPLIDDGFILELRDAAMFTHWYKRLDPTATAWREGIFDIED</sequence>
<gene>
    <name evidence="1" type="ORF">LACBIDRAFT_333264</name>
</gene>
<reference evidence="1 2" key="1">
    <citation type="journal article" date="2008" name="Nature">
        <title>The genome of Laccaria bicolor provides insights into mycorrhizal symbiosis.</title>
        <authorList>
            <person name="Martin F."/>
            <person name="Aerts A."/>
            <person name="Ahren D."/>
            <person name="Brun A."/>
            <person name="Danchin E.G.J."/>
            <person name="Duchaussoy F."/>
            <person name="Gibon J."/>
            <person name="Kohler A."/>
            <person name="Lindquist E."/>
            <person name="Pereda V."/>
            <person name="Salamov A."/>
            <person name="Shapiro H.J."/>
            <person name="Wuyts J."/>
            <person name="Blaudez D."/>
            <person name="Buee M."/>
            <person name="Brokstein P."/>
            <person name="Canbaeck B."/>
            <person name="Cohen D."/>
            <person name="Courty P.E."/>
            <person name="Coutinho P.M."/>
            <person name="Delaruelle C."/>
            <person name="Detter J.C."/>
            <person name="Deveau A."/>
            <person name="DiFazio S."/>
            <person name="Duplessis S."/>
            <person name="Fraissinet-Tachet L."/>
            <person name="Lucic E."/>
            <person name="Frey-Klett P."/>
            <person name="Fourrey C."/>
            <person name="Feussner I."/>
            <person name="Gay G."/>
            <person name="Grimwood J."/>
            <person name="Hoegger P.J."/>
            <person name="Jain P."/>
            <person name="Kilaru S."/>
            <person name="Labbe J."/>
            <person name="Lin Y.C."/>
            <person name="Legue V."/>
            <person name="Le Tacon F."/>
            <person name="Marmeisse R."/>
            <person name="Melayah D."/>
            <person name="Montanini B."/>
            <person name="Muratet M."/>
            <person name="Nehls U."/>
            <person name="Niculita-Hirzel H."/>
            <person name="Oudot-Le Secq M.P."/>
            <person name="Peter M."/>
            <person name="Quesneville H."/>
            <person name="Rajashekar B."/>
            <person name="Reich M."/>
            <person name="Rouhier N."/>
            <person name="Schmutz J."/>
            <person name="Yin T."/>
            <person name="Chalot M."/>
            <person name="Henrissat B."/>
            <person name="Kuees U."/>
            <person name="Lucas S."/>
            <person name="Van de Peer Y."/>
            <person name="Podila G.K."/>
            <person name="Polle A."/>
            <person name="Pukkila P.J."/>
            <person name="Richardson P.M."/>
            <person name="Rouze P."/>
            <person name="Sanders I.R."/>
            <person name="Stajich J.E."/>
            <person name="Tunlid A."/>
            <person name="Tuskan G."/>
            <person name="Grigoriev I.V."/>
        </authorList>
    </citation>
    <scope>NUCLEOTIDE SEQUENCE [LARGE SCALE GENOMIC DNA]</scope>
    <source>
        <strain evidence="2">S238N-H82 / ATCC MYA-4686</strain>
    </source>
</reference>
<dbReference type="InParanoid" id="B0DVE9"/>
<dbReference type="KEGG" id="lbc:LACBIDRAFT_333264"/>
<dbReference type="SUPFAM" id="SSF52047">
    <property type="entry name" value="RNI-like"/>
    <property type="match status" value="1"/>
</dbReference>
<protein>
    <submittedName>
        <fullName evidence="1">Predicted protein</fullName>
    </submittedName>
</protein>
<dbReference type="GeneID" id="6083599"/>
<dbReference type="AlphaFoldDB" id="B0DVE9"/>
<dbReference type="RefSeq" id="XP_001887954.1">
    <property type="nucleotide sequence ID" value="XM_001887919.1"/>
</dbReference>
<name>B0DVE9_LACBS</name>
<dbReference type="OrthoDB" id="2269034at2759"/>
<dbReference type="Proteomes" id="UP000001194">
    <property type="component" value="Unassembled WGS sequence"/>
</dbReference>